<evidence type="ECO:0000256" key="1">
    <source>
        <dbReference type="ARBA" id="ARBA00010236"/>
    </source>
</evidence>
<dbReference type="Pfam" id="PF13469">
    <property type="entry name" value="Sulfotransfer_3"/>
    <property type="match status" value="1"/>
</dbReference>
<dbReference type="AlphaFoldDB" id="A0A9J7M074"/>
<dbReference type="InterPro" id="IPR002889">
    <property type="entry name" value="WSC_carb-bd"/>
</dbReference>
<feature type="region of interest" description="Disordered" evidence="3">
    <location>
        <begin position="68"/>
        <end position="103"/>
    </location>
</feature>
<reference evidence="5" key="1">
    <citation type="journal article" date="2020" name="Nat. Ecol. Evol.">
        <title>Deeply conserved synteny resolves early events in vertebrate evolution.</title>
        <authorList>
            <person name="Simakov O."/>
            <person name="Marletaz F."/>
            <person name="Yue J.X."/>
            <person name="O'Connell B."/>
            <person name="Jenkins J."/>
            <person name="Brandt A."/>
            <person name="Calef R."/>
            <person name="Tung C.H."/>
            <person name="Huang T.K."/>
            <person name="Schmutz J."/>
            <person name="Satoh N."/>
            <person name="Yu J.K."/>
            <person name="Putnam N.H."/>
            <person name="Green R.E."/>
            <person name="Rokhsar D.S."/>
        </authorList>
    </citation>
    <scope>NUCLEOTIDE SEQUENCE [LARGE SCALE GENOMIC DNA]</scope>
    <source>
        <strain evidence="5">S238N-H82</strain>
    </source>
</reference>
<accession>A0A9J7M074</accession>
<dbReference type="SMART" id="SM00321">
    <property type="entry name" value="WSC"/>
    <property type="match status" value="2"/>
</dbReference>
<dbReference type="PROSITE" id="PS51212">
    <property type="entry name" value="WSC"/>
    <property type="match status" value="2"/>
</dbReference>
<dbReference type="SUPFAM" id="SSF52540">
    <property type="entry name" value="P-loop containing nucleoside triphosphate hydrolases"/>
    <property type="match status" value="1"/>
</dbReference>
<reference evidence="6" key="2">
    <citation type="submission" date="2025-08" db="UniProtKB">
        <authorList>
            <consortium name="RefSeq"/>
        </authorList>
    </citation>
    <scope>IDENTIFICATION</scope>
    <source>
        <strain evidence="6">S238N-H82</strain>
        <tissue evidence="6">Testes</tissue>
    </source>
</reference>
<feature type="compositionally biased region" description="Polar residues" evidence="3">
    <location>
        <begin position="94"/>
        <end position="103"/>
    </location>
</feature>
<evidence type="ECO:0000313" key="6">
    <source>
        <dbReference type="RefSeq" id="XP_035691695.1"/>
    </source>
</evidence>
<sequence length="603" mass="68857">MARLLLKLSRATMRVGTPALLVLTGVSLCSLMLITRQVDNTNLSPSRRDLLEGVEFSVLPDLQLPHRSRPSAVSKLGNQKNTRLRSIPAGTESAPGNKTSTRMKGTVSAVDHQAFIKKAIKERPGRVMYQPLTLAGINVTFLGCYEDSVVPSLRTLQEEFLSDYRRMTVEKCLNHCRKRYFPFVGLEFGGECYCGKQLHRGPASVSDCNVSCPGHENSTCGGVNRLTVYHIHPRSMGRPPKDRQRVELGILRPDPRSRERYLDAETDEAYRGCYPVRPGLERTASMPVRDHLLTPRRCRLSCQQQIYTLALVRNATVCQCLNASATCRLVNASSDDNCNFSCSGNERQKCGGPSHMSVYRTEIEDRRCATASFLQDHSWPLVALASYPGSGNTWVRHLIERATGIYTGSYYNDGDLFNKGFRGERENWLRRNTVAVKTHRFDRAHIEQFHSSILLIRNPYSAMLAEHNRKYAGHTGLPAPKYYQLHEWREFVDGQSRTWTNTNLNWLQYSRRLLVVHYEDIVRDTMGQLRRILDFLGLPASQDRLICLEADKDGKFKRRRHLEFDPYTSDMKGYTNIYIKTIDMSLRLYNQTRLPQEYSTDSL</sequence>
<evidence type="ECO:0000256" key="2">
    <source>
        <dbReference type="ARBA" id="ARBA00022737"/>
    </source>
</evidence>
<dbReference type="RefSeq" id="XP_035691695.1">
    <property type="nucleotide sequence ID" value="XM_035835802.1"/>
</dbReference>
<dbReference type="Proteomes" id="UP000001554">
    <property type="component" value="Chromosome 11"/>
</dbReference>
<evidence type="ECO:0000313" key="5">
    <source>
        <dbReference type="Proteomes" id="UP000001554"/>
    </source>
</evidence>
<dbReference type="PANTHER" id="PTHR45964">
    <property type="entry name" value="WSCD FAMILY MEMBER CG9164"/>
    <property type="match status" value="1"/>
</dbReference>
<proteinExistence type="inferred from homology"/>
<dbReference type="GeneID" id="118426427"/>
<dbReference type="GO" id="GO:0008146">
    <property type="term" value="F:sulfotransferase activity"/>
    <property type="evidence" value="ECO:0007669"/>
    <property type="project" value="InterPro"/>
</dbReference>
<dbReference type="Pfam" id="PF01822">
    <property type="entry name" value="WSC"/>
    <property type="match status" value="2"/>
</dbReference>
<dbReference type="PANTHER" id="PTHR45964:SF9">
    <property type="entry name" value="SULFOTRANSFERASE"/>
    <property type="match status" value="1"/>
</dbReference>
<feature type="domain" description="WSC" evidence="4">
    <location>
        <begin position="267"/>
        <end position="362"/>
    </location>
</feature>
<dbReference type="InterPro" id="IPR051589">
    <property type="entry name" value="Sialate-O-sulfotransferase"/>
</dbReference>
<keyword evidence="2" id="KW-0677">Repeat</keyword>
<feature type="domain" description="WSC" evidence="4">
    <location>
        <begin position="138"/>
        <end position="232"/>
    </location>
</feature>
<evidence type="ECO:0000259" key="4">
    <source>
        <dbReference type="PROSITE" id="PS51212"/>
    </source>
</evidence>
<protein>
    <submittedName>
        <fullName evidence="6">WSC domain-containing protein 2-like</fullName>
    </submittedName>
</protein>
<dbReference type="OrthoDB" id="5985073at2759"/>
<dbReference type="Gene3D" id="3.40.50.300">
    <property type="entry name" value="P-loop containing nucleotide triphosphate hydrolases"/>
    <property type="match status" value="1"/>
</dbReference>
<keyword evidence="5" id="KW-1185">Reference proteome</keyword>
<name>A0A9J7M074_BRAFL</name>
<dbReference type="OMA" id="KYAGHLG"/>
<comment type="similarity">
    <text evidence="1">Belongs to the WSCD family.</text>
</comment>
<dbReference type="KEGG" id="bfo:118426427"/>
<organism evidence="5 6">
    <name type="scientific">Branchiostoma floridae</name>
    <name type="common">Florida lancelet</name>
    <name type="synonym">Amphioxus</name>
    <dbReference type="NCBI Taxonomy" id="7739"/>
    <lineage>
        <taxon>Eukaryota</taxon>
        <taxon>Metazoa</taxon>
        <taxon>Chordata</taxon>
        <taxon>Cephalochordata</taxon>
        <taxon>Leptocardii</taxon>
        <taxon>Amphioxiformes</taxon>
        <taxon>Branchiostomatidae</taxon>
        <taxon>Branchiostoma</taxon>
    </lineage>
</organism>
<dbReference type="InterPro" id="IPR027417">
    <property type="entry name" value="P-loop_NTPase"/>
</dbReference>
<evidence type="ECO:0000256" key="3">
    <source>
        <dbReference type="SAM" id="MobiDB-lite"/>
    </source>
</evidence>
<gene>
    <name evidence="6" type="primary">LOC118426427</name>
</gene>